<evidence type="ECO:0000256" key="4">
    <source>
        <dbReference type="ARBA" id="ARBA00022808"/>
    </source>
</evidence>
<evidence type="ECO:0000259" key="8">
    <source>
        <dbReference type="Pfam" id="PF01979"/>
    </source>
</evidence>
<keyword evidence="7" id="KW-0963">Cytoplasm</keyword>
<evidence type="ECO:0000313" key="9">
    <source>
        <dbReference type="EMBL" id="RIE07489.1"/>
    </source>
</evidence>
<comment type="subcellular location">
    <subcellularLocation>
        <location evidence="7">Cytoplasm</location>
    </subcellularLocation>
</comment>
<dbReference type="GO" id="GO:0008270">
    <property type="term" value="F:zinc ion binding"/>
    <property type="evidence" value="ECO:0007669"/>
    <property type="project" value="UniProtKB-UniRule"/>
</dbReference>
<protein>
    <recommendedName>
        <fullName evidence="1 7">Imidazolonepropionase</fullName>
        <ecNumber evidence="1 7">3.5.2.7</ecNumber>
    </recommendedName>
    <alternativeName>
        <fullName evidence="7">Imidazolone-5-propionate hydrolase</fullName>
    </alternativeName>
</protein>
<evidence type="ECO:0000256" key="2">
    <source>
        <dbReference type="ARBA" id="ARBA00022723"/>
    </source>
</evidence>
<dbReference type="RefSeq" id="WP_119175697.1">
    <property type="nucleotide sequence ID" value="NZ_QXIT01000105.1"/>
</dbReference>
<evidence type="ECO:0000256" key="3">
    <source>
        <dbReference type="ARBA" id="ARBA00022801"/>
    </source>
</evidence>
<dbReference type="GO" id="GO:0050480">
    <property type="term" value="F:imidazolonepropionase activity"/>
    <property type="evidence" value="ECO:0007669"/>
    <property type="project" value="UniProtKB-UniRule"/>
</dbReference>
<dbReference type="InterPro" id="IPR032466">
    <property type="entry name" value="Metal_Hydrolase"/>
</dbReference>
<keyword evidence="10" id="KW-1185">Reference proteome</keyword>
<dbReference type="GO" id="GO:0005737">
    <property type="term" value="C:cytoplasm"/>
    <property type="evidence" value="ECO:0007669"/>
    <property type="project" value="UniProtKB-SubCell"/>
</dbReference>
<feature type="binding site" evidence="7">
    <location>
        <position position="330"/>
    </location>
    <ligand>
        <name>Zn(2+)</name>
        <dbReference type="ChEBI" id="CHEBI:29105"/>
    </ligand>
</feature>
<evidence type="ECO:0000256" key="5">
    <source>
        <dbReference type="ARBA" id="ARBA00022833"/>
    </source>
</evidence>
<dbReference type="GO" id="GO:0019556">
    <property type="term" value="P:L-histidine catabolic process to glutamate and formamide"/>
    <property type="evidence" value="ECO:0007669"/>
    <property type="project" value="UniProtKB-UniRule"/>
</dbReference>
<sequence length="432" mass="46995">MAQPIIADLVIRNIGELLTMKGVDDPIVAPAVGDLGIIKRGEVAVKDKKILYVGLKDGGSYVVGPQTMIIDAENKVVCPGFVDSHTHAIFAGTREDEFLMRLQGKTYAEVQAGGGGIVKTVRATRMASEEKLRDALKHNIFKLSRYGSTTAEIKSGYGLNTEEEIKLLRVIKEVALETDILIVATLLGAHVVPPEYVVRRHKYVELVARDMVPMVHENHLATFVDVYVDESAFTIEEARVILTAARDHDMPRKLHADEMADDHGAELAAEMGCVSADHLVWTSEKGMKALAKEGVVATLMPGTVLSLGRTKFADARGFIEHGVPVALATDYNPGTCMCPNMLLIMALGCLHMKMTAEEVLVAATINGAAAVGRGMQTGSLREGKDADLLVLDIDTYKEIPYRFGENFVRYVVAGGGVIKAPKVFKKKYFQES</sequence>
<dbReference type="EC" id="3.5.2.7" evidence="1 7"/>
<keyword evidence="2 7" id="KW-0479">Metal-binding</keyword>
<dbReference type="GO" id="GO:0005506">
    <property type="term" value="F:iron ion binding"/>
    <property type="evidence" value="ECO:0007669"/>
    <property type="project" value="UniProtKB-UniRule"/>
</dbReference>
<feature type="binding site" evidence="7">
    <location>
        <position position="255"/>
    </location>
    <ligand>
        <name>Zn(2+)</name>
        <dbReference type="ChEBI" id="CHEBI:29105"/>
    </ligand>
</feature>
<dbReference type="Gene3D" id="2.30.40.10">
    <property type="entry name" value="Urease, subunit C, domain 1"/>
    <property type="match status" value="1"/>
</dbReference>
<evidence type="ECO:0000313" key="10">
    <source>
        <dbReference type="Proteomes" id="UP000266260"/>
    </source>
</evidence>
<comment type="catalytic activity">
    <reaction evidence="7">
        <text>4-imidazolone-5-propanoate + H2O = N-formimidoyl-L-glutamate</text>
        <dbReference type="Rhea" id="RHEA:23660"/>
        <dbReference type="ChEBI" id="CHEBI:15377"/>
        <dbReference type="ChEBI" id="CHEBI:58928"/>
        <dbReference type="ChEBI" id="CHEBI:77893"/>
        <dbReference type="EC" id="3.5.2.7"/>
    </reaction>
</comment>
<keyword evidence="3 7" id="KW-0378">Hydrolase</keyword>
<keyword evidence="5 7" id="KW-0862">Zinc</keyword>
<dbReference type="PANTHER" id="PTHR42752">
    <property type="entry name" value="IMIDAZOLONEPROPIONASE"/>
    <property type="match status" value="1"/>
</dbReference>
<dbReference type="GO" id="GO:0019557">
    <property type="term" value="P:L-histidine catabolic process to glutamate and formate"/>
    <property type="evidence" value="ECO:0007669"/>
    <property type="project" value="UniProtKB-UniPathway"/>
</dbReference>
<evidence type="ECO:0000256" key="1">
    <source>
        <dbReference type="ARBA" id="ARBA00012864"/>
    </source>
</evidence>
<feature type="binding site" evidence="7">
    <location>
        <position position="190"/>
    </location>
    <ligand>
        <name>4-imidazolone-5-propanoate</name>
        <dbReference type="ChEBI" id="CHEBI:77893"/>
    </ligand>
</feature>
<dbReference type="SUPFAM" id="SSF51556">
    <property type="entry name" value="Metallo-dependent hydrolases"/>
    <property type="match status" value="1"/>
</dbReference>
<organism evidence="9 10">
    <name type="scientific">Candidatus Cryosericum odellii</name>
    <dbReference type="NCBI Taxonomy" id="2290917"/>
    <lineage>
        <taxon>Bacteria</taxon>
        <taxon>Pseudomonadati</taxon>
        <taxon>Caldisericota/Cryosericota group</taxon>
        <taxon>Candidatus Cryosericota</taxon>
        <taxon>Candidatus Cryosericia</taxon>
        <taxon>Candidatus Cryosericales</taxon>
        <taxon>Candidatus Cryosericaceae</taxon>
        <taxon>Candidatus Cryosericum</taxon>
    </lineage>
</organism>
<comment type="pathway">
    <text evidence="7">Amino-acid degradation; L-histidine degradation into L-glutamate; N-formimidoyl-L-glutamate from L-histidine: step 3/3.</text>
</comment>
<keyword evidence="4 7" id="KW-0369">Histidine metabolism</keyword>
<dbReference type="InterPro" id="IPR005920">
    <property type="entry name" value="HutI"/>
</dbReference>
<feature type="domain" description="Amidohydrolase-related" evidence="8">
    <location>
        <begin position="76"/>
        <end position="415"/>
    </location>
</feature>
<accession>A0A398D229</accession>
<evidence type="ECO:0000256" key="6">
    <source>
        <dbReference type="ARBA" id="ARBA00023004"/>
    </source>
</evidence>
<dbReference type="CDD" id="cd01296">
    <property type="entry name" value="Imidazolone-5PH"/>
    <property type="match status" value="1"/>
</dbReference>
<feature type="binding site" evidence="7">
    <location>
        <position position="157"/>
    </location>
    <ligand>
        <name>N-formimidoyl-L-glutamate</name>
        <dbReference type="ChEBI" id="CHEBI:58928"/>
    </ligand>
</feature>
<feature type="binding site" evidence="7">
    <location>
        <position position="330"/>
    </location>
    <ligand>
        <name>Fe(3+)</name>
        <dbReference type="ChEBI" id="CHEBI:29034"/>
    </ligand>
</feature>
<feature type="binding site" evidence="7">
    <location>
        <position position="87"/>
    </location>
    <ligand>
        <name>Fe(3+)</name>
        <dbReference type="ChEBI" id="CHEBI:29034"/>
    </ligand>
</feature>
<dbReference type="AlphaFoldDB" id="A0A398D229"/>
<dbReference type="InterPro" id="IPR006680">
    <property type="entry name" value="Amidohydro-rel"/>
</dbReference>
<dbReference type="UniPathway" id="UPA00379">
    <property type="reaction ID" value="UER00551"/>
</dbReference>
<dbReference type="EMBL" id="QXIT01000105">
    <property type="protein sequence ID" value="RIE07489.1"/>
    <property type="molecule type" value="Genomic_DNA"/>
</dbReference>
<gene>
    <name evidence="7" type="primary">hutI</name>
    <name evidence="9" type="ORF">SMC6_06290</name>
</gene>
<evidence type="ECO:0000256" key="7">
    <source>
        <dbReference type="HAMAP-Rule" id="MF_00372"/>
    </source>
</evidence>
<feature type="binding site" evidence="7">
    <location>
        <position position="258"/>
    </location>
    <ligand>
        <name>4-imidazolone-5-propanoate</name>
        <dbReference type="ChEBI" id="CHEBI:77893"/>
    </ligand>
</feature>
<dbReference type="Gene3D" id="3.20.20.140">
    <property type="entry name" value="Metal-dependent hydrolases"/>
    <property type="match status" value="1"/>
</dbReference>
<dbReference type="SUPFAM" id="SSF51338">
    <property type="entry name" value="Composite domain of metallo-dependent hydrolases"/>
    <property type="match status" value="1"/>
</dbReference>
<reference evidence="9 10" key="1">
    <citation type="submission" date="2018-09" db="EMBL/GenBank/DDBJ databases">
        <title>Discovery and Ecogenomic Context for Candidatus Cryosericales, a Global Caldiserica Order Active in Thawing Permafrost.</title>
        <authorList>
            <person name="Martinez M.A."/>
            <person name="Woodcroft B.J."/>
            <person name="Ignacio Espinoza J.C."/>
            <person name="Zayed A."/>
            <person name="Singleton C.M."/>
            <person name="Boyd J."/>
            <person name="Li Y.-F."/>
            <person name="Purvine S."/>
            <person name="Maughan H."/>
            <person name="Hodgkins S.B."/>
            <person name="Anderson D."/>
            <person name="Sederholm M."/>
            <person name="Temperton B."/>
            <person name="Saleska S.R."/>
            <person name="Tyson G.W."/>
            <person name="Rich V.I."/>
        </authorList>
    </citation>
    <scope>NUCLEOTIDE SEQUENCE [LARGE SCALE GENOMIC DNA]</scope>
    <source>
        <strain evidence="9 10">SMC6</strain>
    </source>
</reference>
<dbReference type="NCBIfam" id="TIGR01224">
    <property type="entry name" value="hutI"/>
    <property type="match status" value="1"/>
</dbReference>
<feature type="binding site" evidence="7">
    <location>
        <position position="85"/>
    </location>
    <ligand>
        <name>Zn(2+)</name>
        <dbReference type="ChEBI" id="CHEBI:29105"/>
    </ligand>
</feature>
<feature type="binding site" evidence="7">
    <location>
        <position position="85"/>
    </location>
    <ligand>
        <name>Fe(3+)</name>
        <dbReference type="ChEBI" id="CHEBI:29034"/>
    </ligand>
</feature>
<feature type="binding site" evidence="7">
    <location>
        <position position="157"/>
    </location>
    <ligand>
        <name>4-imidazolone-5-propanoate</name>
        <dbReference type="ChEBI" id="CHEBI:77893"/>
    </ligand>
</feature>
<dbReference type="PANTHER" id="PTHR42752:SF1">
    <property type="entry name" value="IMIDAZOLONEPROPIONASE-RELATED"/>
    <property type="match status" value="1"/>
</dbReference>
<feature type="binding site" evidence="7">
    <location>
        <position position="255"/>
    </location>
    <ligand>
        <name>Fe(3+)</name>
        <dbReference type="ChEBI" id="CHEBI:29034"/>
    </ligand>
</feature>
<dbReference type="FunFam" id="3.20.20.140:FF:000007">
    <property type="entry name" value="Imidazolonepropionase"/>
    <property type="match status" value="1"/>
</dbReference>
<comment type="similarity">
    <text evidence="7">Belongs to the metallo-dependent hydrolases superfamily. HutI family.</text>
</comment>
<dbReference type="InterPro" id="IPR011059">
    <property type="entry name" value="Metal-dep_hydrolase_composite"/>
</dbReference>
<feature type="binding site" evidence="7">
    <location>
        <position position="332"/>
    </location>
    <ligand>
        <name>N-formimidoyl-L-glutamate</name>
        <dbReference type="ChEBI" id="CHEBI:58928"/>
    </ligand>
</feature>
<comment type="cofactor">
    <cofactor evidence="7">
        <name>Zn(2+)</name>
        <dbReference type="ChEBI" id="CHEBI:29105"/>
    </cofactor>
    <cofactor evidence="7">
        <name>Fe(3+)</name>
        <dbReference type="ChEBI" id="CHEBI:29034"/>
    </cofactor>
    <text evidence="7">Binds 1 zinc or iron ion per subunit.</text>
</comment>
<feature type="binding site" evidence="7">
    <location>
        <position position="94"/>
    </location>
    <ligand>
        <name>4-imidazolone-5-propanoate</name>
        <dbReference type="ChEBI" id="CHEBI:77893"/>
    </ligand>
</feature>
<comment type="function">
    <text evidence="7">Catalyzes the hydrolytic cleavage of the carbon-nitrogen bond in imidazolone-5-propanoate to yield N-formimidoyl-L-glutamate. It is the third step in the universal histidine degradation pathway.</text>
</comment>
<feature type="binding site" evidence="7">
    <location>
        <position position="87"/>
    </location>
    <ligand>
        <name>Zn(2+)</name>
        <dbReference type="ChEBI" id="CHEBI:29105"/>
    </ligand>
</feature>
<keyword evidence="6 7" id="KW-0408">Iron</keyword>
<proteinExistence type="inferred from homology"/>
<name>A0A398D229_9BACT</name>
<feature type="binding site" evidence="7">
    <location>
        <position position="334"/>
    </location>
    <ligand>
        <name>N-formimidoyl-L-glutamate</name>
        <dbReference type="ChEBI" id="CHEBI:58928"/>
    </ligand>
</feature>
<dbReference type="Pfam" id="PF01979">
    <property type="entry name" value="Amidohydro_1"/>
    <property type="match status" value="1"/>
</dbReference>
<dbReference type="HAMAP" id="MF_00372">
    <property type="entry name" value="HutI"/>
    <property type="match status" value="1"/>
</dbReference>
<comment type="caution">
    <text evidence="9">The sequence shown here is derived from an EMBL/GenBank/DDBJ whole genome shotgun (WGS) entry which is preliminary data.</text>
</comment>
<dbReference type="Proteomes" id="UP000266260">
    <property type="component" value="Unassembled WGS sequence"/>
</dbReference>
<feature type="binding site" evidence="7">
    <location>
        <position position="335"/>
    </location>
    <ligand>
        <name>4-imidazolone-5-propanoate</name>
        <dbReference type="ChEBI" id="CHEBI:77893"/>
    </ligand>
</feature>